<accession>A0A022REK9</accession>
<dbReference type="eggNOG" id="ENOG502S1SD">
    <property type="taxonomic scope" value="Eukaryota"/>
</dbReference>
<proteinExistence type="predicted"/>
<evidence type="ECO:0000313" key="3">
    <source>
        <dbReference type="Proteomes" id="UP000030748"/>
    </source>
</evidence>
<dbReference type="EMBL" id="KI630547">
    <property type="protein sequence ID" value="EYU37330.1"/>
    <property type="molecule type" value="Genomic_DNA"/>
</dbReference>
<organism evidence="2 3">
    <name type="scientific">Erythranthe guttata</name>
    <name type="common">Yellow monkey flower</name>
    <name type="synonym">Mimulus guttatus</name>
    <dbReference type="NCBI Taxonomy" id="4155"/>
    <lineage>
        <taxon>Eukaryota</taxon>
        <taxon>Viridiplantae</taxon>
        <taxon>Streptophyta</taxon>
        <taxon>Embryophyta</taxon>
        <taxon>Tracheophyta</taxon>
        <taxon>Spermatophyta</taxon>
        <taxon>Magnoliopsida</taxon>
        <taxon>eudicotyledons</taxon>
        <taxon>Gunneridae</taxon>
        <taxon>Pentapetalae</taxon>
        <taxon>asterids</taxon>
        <taxon>lamiids</taxon>
        <taxon>Lamiales</taxon>
        <taxon>Phrymaceae</taxon>
        <taxon>Erythranthe</taxon>
    </lineage>
</organism>
<dbReference type="AlphaFoldDB" id="A0A022REK9"/>
<feature type="compositionally biased region" description="Low complexity" evidence="1">
    <location>
        <begin position="135"/>
        <end position="145"/>
    </location>
</feature>
<dbReference type="PhylomeDB" id="A0A022REK9"/>
<gene>
    <name evidence="2" type="ORF">MIMGU_mgv1a024067mg</name>
</gene>
<dbReference type="PANTHER" id="PTHR33257:SF4">
    <property type="entry name" value="EXPRESSED PROTEIN"/>
    <property type="match status" value="1"/>
</dbReference>
<evidence type="ECO:0000256" key="1">
    <source>
        <dbReference type="SAM" id="MobiDB-lite"/>
    </source>
</evidence>
<dbReference type="PANTHER" id="PTHR33257">
    <property type="entry name" value="OS05G0165500 PROTEIN"/>
    <property type="match status" value="1"/>
</dbReference>
<sequence length="208" mass="23083">MELININNQEITDDRNPISVLEGDEFCIGRILARESSVGQSSRVFYRTSEGVPFKWEMQPGTPKNIISHQQEEVDDDDDNILPICPSPLMQSLRLPLPNVTFHHDHETKEYSALKKSKIWSLRKIGKKVETLIGSSSSSNNNNNNKPPLESSRFGEYSSSFCSDSSSSSSPSSSFSSNSRVVDTSAVDDGPFCCGPLNVVLVRVVRRV</sequence>
<protein>
    <submittedName>
        <fullName evidence="2">Uncharacterized protein</fullName>
    </submittedName>
</protein>
<reference evidence="2 3" key="1">
    <citation type="journal article" date="2013" name="Proc. Natl. Acad. Sci. U.S.A.">
        <title>Fine-scale variation in meiotic recombination in Mimulus inferred from population shotgun sequencing.</title>
        <authorList>
            <person name="Hellsten U."/>
            <person name="Wright K.M."/>
            <person name="Jenkins J."/>
            <person name="Shu S."/>
            <person name="Yuan Y."/>
            <person name="Wessler S.R."/>
            <person name="Schmutz J."/>
            <person name="Willis J.H."/>
            <person name="Rokhsar D.S."/>
        </authorList>
    </citation>
    <scope>NUCLEOTIDE SEQUENCE [LARGE SCALE GENOMIC DNA]</scope>
    <source>
        <strain evidence="3">cv. DUN x IM62</strain>
    </source>
</reference>
<name>A0A022REK9_ERYGU</name>
<feature type="region of interest" description="Disordered" evidence="1">
    <location>
        <begin position="133"/>
        <end position="152"/>
    </location>
</feature>
<keyword evidence="3" id="KW-1185">Reference proteome</keyword>
<dbReference type="Proteomes" id="UP000030748">
    <property type="component" value="Unassembled WGS sequence"/>
</dbReference>
<evidence type="ECO:0000313" key="2">
    <source>
        <dbReference type="EMBL" id="EYU37330.1"/>
    </source>
</evidence>